<dbReference type="GO" id="GO:0006906">
    <property type="term" value="P:vesicle fusion"/>
    <property type="evidence" value="ECO:0007669"/>
    <property type="project" value="TreeGrafter"/>
</dbReference>
<keyword evidence="5 7" id="KW-1133">Transmembrane helix</keyword>
<evidence type="ECO:0000256" key="4">
    <source>
        <dbReference type="ARBA" id="ARBA00022927"/>
    </source>
</evidence>
<dbReference type="Pfam" id="PF12352">
    <property type="entry name" value="V-SNARE_C"/>
    <property type="match status" value="1"/>
</dbReference>
<keyword evidence="2" id="KW-0813">Transport</keyword>
<dbReference type="GO" id="GO:0000149">
    <property type="term" value="F:SNARE binding"/>
    <property type="evidence" value="ECO:0007669"/>
    <property type="project" value="TreeGrafter"/>
</dbReference>
<dbReference type="SUPFAM" id="SSF58038">
    <property type="entry name" value="SNARE fusion complex"/>
    <property type="match status" value="1"/>
</dbReference>
<evidence type="ECO:0000256" key="3">
    <source>
        <dbReference type="ARBA" id="ARBA00022692"/>
    </source>
</evidence>
<reference evidence="9 10" key="1">
    <citation type="submission" date="2023-10" db="EMBL/GenBank/DDBJ databases">
        <title>Comparative genomics analysis reveals potential genetic determinants of host preference in Cryptosporidium xiaoi.</title>
        <authorList>
            <person name="Xiao L."/>
            <person name="Li J."/>
        </authorList>
    </citation>
    <scope>NUCLEOTIDE SEQUENCE [LARGE SCALE GENOMIC DNA]</scope>
    <source>
        <strain evidence="9 10">52996</strain>
    </source>
</reference>
<keyword evidence="4" id="KW-0653">Protein transport</keyword>
<comment type="subcellular location">
    <subcellularLocation>
        <location evidence="1">Membrane</location>
        <topology evidence="1">Single-pass type IV membrane protein</topology>
    </subcellularLocation>
</comment>
<evidence type="ECO:0000313" key="9">
    <source>
        <dbReference type="EMBL" id="KAK6589323.1"/>
    </source>
</evidence>
<dbReference type="GO" id="GO:0031902">
    <property type="term" value="C:late endosome membrane"/>
    <property type="evidence" value="ECO:0007669"/>
    <property type="project" value="TreeGrafter"/>
</dbReference>
<dbReference type="PANTHER" id="PTHR21230">
    <property type="entry name" value="VESICLE TRANSPORT V-SNARE PROTEIN VTI1-RELATED"/>
    <property type="match status" value="1"/>
</dbReference>
<comment type="caution">
    <text evidence="9">The sequence shown here is derived from an EMBL/GenBank/DDBJ whole genome shotgun (WGS) entry which is preliminary data.</text>
</comment>
<dbReference type="PROSITE" id="PS50192">
    <property type="entry name" value="T_SNARE"/>
    <property type="match status" value="1"/>
</dbReference>
<proteinExistence type="predicted"/>
<feature type="transmembrane region" description="Helical" evidence="7">
    <location>
        <begin position="196"/>
        <end position="219"/>
    </location>
</feature>
<protein>
    <recommendedName>
        <fullName evidence="8">t-SNARE coiled-coil homology domain-containing protein</fullName>
    </recommendedName>
</protein>
<dbReference type="EMBL" id="JAWDEY010000013">
    <property type="protein sequence ID" value="KAK6589323.1"/>
    <property type="molecule type" value="Genomic_DNA"/>
</dbReference>
<feature type="domain" description="T-SNARE coiled-coil homology" evidence="8">
    <location>
        <begin position="124"/>
        <end position="186"/>
    </location>
</feature>
<dbReference type="InterPro" id="IPR000727">
    <property type="entry name" value="T_SNARE_dom"/>
</dbReference>
<dbReference type="GO" id="GO:0005794">
    <property type="term" value="C:Golgi apparatus"/>
    <property type="evidence" value="ECO:0007669"/>
    <property type="project" value="TreeGrafter"/>
</dbReference>
<name>A0AAV9XXJ7_9CRYT</name>
<evidence type="ECO:0000313" key="10">
    <source>
        <dbReference type="Proteomes" id="UP001311799"/>
    </source>
</evidence>
<evidence type="ECO:0000256" key="1">
    <source>
        <dbReference type="ARBA" id="ARBA00004211"/>
    </source>
</evidence>
<keyword evidence="10" id="KW-1185">Reference proteome</keyword>
<evidence type="ECO:0000256" key="5">
    <source>
        <dbReference type="ARBA" id="ARBA00022989"/>
    </source>
</evidence>
<dbReference type="Proteomes" id="UP001311799">
    <property type="component" value="Unassembled WGS sequence"/>
</dbReference>
<evidence type="ECO:0000256" key="6">
    <source>
        <dbReference type="ARBA" id="ARBA00023136"/>
    </source>
</evidence>
<accession>A0AAV9XXJ7</accession>
<dbReference type="GO" id="GO:0005484">
    <property type="term" value="F:SNAP receptor activity"/>
    <property type="evidence" value="ECO:0007669"/>
    <property type="project" value="TreeGrafter"/>
</dbReference>
<keyword evidence="3 7" id="KW-0812">Transmembrane</keyword>
<gene>
    <name evidence="9" type="ORF">RS030_213250</name>
</gene>
<dbReference type="GO" id="GO:0031201">
    <property type="term" value="C:SNARE complex"/>
    <property type="evidence" value="ECO:0007669"/>
    <property type="project" value="TreeGrafter"/>
</dbReference>
<keyword evidence="6 7" id="KW-0472">Membrane</keyword>
<dbReference type="Gene3D" id="1.20.5.110">
    <property type="match status" value="1"/>
</dbReference>
<dbReference type="GO" id="GO:0012507">
    <property type="term" value="C:ER to Golgi transport vesicle membrane"/>
    <property type="evidence" value="ECO:0007669"/>
    <property type="project" value="TreeGrafter"/>
</dbReference>
<dbReference type="GO" id="GO:0005789">
    <property type="term" value="C:endoplasmic reticulum membrane"/>
    <property type="evidence" value="ECO:0007669"/>
    <property type="project" value="TreeGrafter"/>
</dbReference>
<organism evidence="9 10">
    <name type="scientific">Cryptosporidium xiaoi</name>
    <dbReference type="NCBI Taxonomy" id="659607"/>
    <lineage>
        <taxon>Eukaryota</taxon>
        <taxon>Sar</taxon>
        <taxon>Alveolata</taxon>
        <taxon>Apicomplexa</taxon>
        <taxon>Conoidasida</taxon>
        <taxon>Coccidia</taxon>
        <taxon>Eucoccidiorida</taxon>
        <taxon>Eimeriorina</taxon>
        <taxon>Cryptosporidiidae</taxon>
        <taxon>Cryptosporidium</taxon>
    </lineage>
</organism>
<dbReference type="AlphaFoldDB" id="A0AAV9XXJ7"/>
<evidence type="ECO:0000256" key="7">
    <source>
        <dbReference type="SAM" id="Phobius"/>
    </source>
</evidence>
<sequence>MLESVINSKISKLDSLISRYETLSRTKKLSDSTVSFCFQNIQNTINSIQIELGGIAEPNQRKKFDDFIKLRNEKIQNIKNNWSGENVVHQDYRLDISNNRSVSSYRDDILFLNKSDLSNIEKGDALIKLAGDSVHRMKRTMAETENIGDVSLTKMNSQSEQLDRIRSELQGVNDSLSKAKMTVKAITRNATTDFCVQILCGILTISILIIIVISIIIGVKNNH</sequence>
<evidence type="ECO:0000259" key="8">
    <source>
        <dbReference type="PROSITE" id="PS50192"/>
    </source>
</evidence>
<evidence type="ECO:0000256" key="2">
    <source>
        <dbReference type="ARBA" id="ARBA00022448"/>
    </source>
</evidence>
<dbReference type="GO" id="GO:0015031">
    <property type="term" value="P:protein transport"/>
    <property type="evidence" value="ECO:0007669"/>
    <property type="project" value="UniProtKB-KW"/>
</dbReference>